<protein>
    <submittedName>
        <fullName evidence="1">Uncharacterized protein</fullName>
    </submittedName>
</protein>
<dbReference type="Proteomes" id="UP000663124">
    <property type="component" value="Chromosome 1"/>
</dbReference>
<proteinExistence type="predicted"/>
<organism evidence="1 2">
    <name type="scientific">Leptospira interrogans serovar Canicola</name>
    <dbReference type="NCBI Taxonomy" id="211880"/>
    <lineage>
        <taxon>Bacteria</taxon>
        <taxon>Pseudomonadati</taxon>
        <taxon>Spirochaetota</taxon>
        <taxon>Spirochaetia</taxon>
        <taxon>Leptospirales</taxon>
        <taxon>Leptospiraceae</taxon>
        <taxon>Leptospira</taxon>
    </lineage>
</organism>
<gene>
    <name evidence="1" type="ORF">Lepto782_08740</name>
</gene>
<evidence type="ECO:0000313" key="1">
    <source>
        <dbReference type="EMBL" id="QOI44488.1"/>
    </source>
</evidence>
<name>A0AAP9WF02_LEPIR</name>
<evidence type="ECO:0000313" key="2">
    <source>
        <dbReference type="Proteomes" id="UP000663124"/>
    </source>
</evidence>
<dbReference type="AlphaFoldDB" id="A0AAP9WF02"/>
<sequence>MKHAANYPGFYAKTRLIIIELLKNSIVEFNKNYFNRQFPYWRINFSTTLIKIYDTQFYRISNRDSANF</sequence>
<accession>A0AAP9WF02</accession>
<reference evidence="1" key="1">
    <citation type="submission" date="2019-09" db="EMBL/GenBank/DDBJ databases">
        <title>Comparative Genomics of Leptospira interrogans Reveals Genome Plasticity - A Common Adaptive Strategy for Survival in Various Hosts.</title>
        <authorList>
            <person name="Ramli S.R."/>
            <person name="Bunk B."/>
            <person name="Goris M."/>
            <person name="Bhuju S."/>
            <person name="Jarek M."/>
            <person name="Sproer C."/>
            <person name="Mustakim S."/>
            <person name="Strommenger B."/>
            <person name="Pessler F."/>
        </authorList>
    </citation>
    <scope>NUCLEOTIDE SEQUENCE</scope>
    <source>
        <strain evidence="1">782</strain>
    </source>
</reference>
<dbReference type="EMBL" id="CP043884">
    <property type="protein sequence ID" value="QOI44488.1"/>
    <property type="molecule type" value="Genomic_DNA"/>
</dbReference>